<accession>A0A9W6TU45</accession>
<organism evidence="2 3">
    <name type="scientific">Phytophthora lilii</name>
    <dbReference type="NCBI Taxonomy" id="2077276"/>
    <lineage>
        <taxon>Eukaryota</taxon>
        <taxon>Sar</taxon>
        <taxon>Stramenopiles</taxon>
        <taxon>Oomycota</taxon>
        <taxon>Peronosporomycetes</taxon>
        <taxon>Peronosporales</taxon>
        <taxon>Peronosporaceae</taxon>
        <taxon>Phytophthora</taxon>
    </lineage>
</organism>
<evidence type="ECO:0000313" key="3">
    <source>
        <dbReference type="Proteomes" id="UP001165083"/>
    </source>
</evidence>
<gene>
    <name evidence="2" type="ORF">Plil01_000801900</name>
</gene>
<dbReference type="OrthoDB" id="207378at2759"/>
<feature type="compositionally biased region" description="Polar residues" evidence="1">
    <location>
        <begin position="199"/>
        <end position="214"/>
    </location>
</feature>
<sequence>MNFVMTSPVYIRSAFERTSNPSSNDEALRAFLRFDRELPALKKLLSDMELDAGTHKIDCATCESSSDSISQDPSSNMLVPLQNADGVLSCKLIFTVAGSPVSTAHDLAIVQYSVQCSSAMRSATHPCRSLSNCGQEDEAERGIMLQDTRTNSPSRQVEMAEHEAAGPSETVKLTVVNLSDEETSASSSDSEDQTFVEKAQSTSKSSVENLPVPAQSSPTKVLFLDGIRGVAAMMVVVQHSHEFEPNLHLGSVAVDAFFILSSFLLTWLFMKKSMKLLAQGAGARAWMFALHCRPVRYVQSAYLRLGPSLSCILDAAPGDQLLLRDSSVRLGYAPKASILVDGGGSFARMDHLRGFYRPSNKPSTSQAPPSNIPVGFTGSCSICKAGPVDQNDRIPVSPVAYSTRSHCAILPRSDVFQREFSCAAFRLGI</sequence>
<feature type="compositionally biased region" description="Acidic residues" evidence="1">
    <location>
        <begin position="179"/>
        <end position="194"/>
    </location>
</feature>
<keyword evidence="3" id="KW-1185">Reference proteome</keyword>
<dbReference type="EMBL" id="BSXW01000380">
    <property type="protein sequence ID" value="GMF20595.1"/>
    <property type="molecule type" value="Genomic_DNA"/>
</dbReference>
<feature type="region of interest" description="Disordered" evidence="1">
    <location>
        <begin position="146"/>
        <end position="214"/>
    </location>
</feature>
<reference evidence="2" key="1">
    <citation type="submission" date="2023-04" db="EMBL/GenBank/DDBJ databases">
        <title>Phytophthora lilii NBRC 32176.</title>
        <authorList>
            <person name="Ichikawa N."/>
            <person name="Sato H."/>
            <person name="Tonouchi N."/>
        </authorList>
    </citation>
    <scope>NUCLEOTIDE SEQUENCE</scope>
    <source>
        <strain evidence="2">NBRC 32176</strain>
    </source>
</reference>
<dbReference type="AlphaFoldDB" id="A0A9W6TU45"/>
<protein>
    <submittedName>
        <fullName evidence="2">Unnamed protein product</fullName>
    </submittedName>
</protein>
<dbReference type="Proteomes" id="UP001165083">
    <property type="component" value="Unassembled WGS sequence"/>
</dbReference>
<evidence type="ECO:0000313" key="2">
    <source>
        <dbReference type="EMBL" id="GMF20595.1"/>
    </source>
</evidence>
<evidence type="ECO:0000256" key="1">
    <source>
        <dbReference type="SAM" id="MobiDB-lite"/>
    </source>
</evidence>
<name>A0A9W6TU45_9STRA</name>
<comment type="caution">
    <text evidence="2">The sequence shown here is derived from an EMBL/GenBank/DDBJ whole genome shotgun (WGS) entry which is preliminary data.</text>
</comment>
<proteinExistence type="predicted"/>